<sequence>MKPLTRDILLTLSVKLLLLIALWWVCFKDVEKSSKNTQQWLLGTSLPSDTALIAKTKS</sequence>
<evidence type="ECO:0000313" key="1">
    <source>
        <dbReference type="EMBL" id="STX41313.1"/>
    </source>
</evidence>
<reference evidence="1 2" key="1">
    <citation type="submission" date="2018-06" db="EMBL/GenBank/DDBJ databases">
        <authorList>
            <consortium name="Pathogen Informatics"/>
            <person name="Doyle S."/>
        </authorList>
    </citation>
    <scope>NUCLEOTIDE SEQUENCE [LARGE SCALE GENOMIC DNA]</scope>
    <source>
        <strain evidence="1 2">NCTC13292</strain>
    </source>
</reference>
<protein>
    <submittedName>
        <fullName evidence="1">Uncharacterized protein</fullName>
    </submittedName>
</protein>
<accession>A0A378J0Q5</accession>
<dbReference type="EMBL" id="UGOA01000001">
    <property type="protein sequence ID" value="STX41313.1"/>
    <property type="molecule type" value="Genomic_DNA"/>
</dbReference>
<proteinExistence type="predicted"/>
<dbReference type="InterPro" id="IPR054636">
    <property type="entry name" value="CydP"/>
</dbReference>
<name>A0A378J0Q5_9GAMM</name>
<organism evidence="1 2">
    <name type="scientific">Legionella donaldsonii</name>
    <dbReference type="NCBI Taxonomy" id="45060"/>
    <lineage>
        <taxon>Bacteria</taxon>
        <taxon>Pseudomonadati</taxon>
        <taxon>Pseudomonadota</taxon>
        <taxon>Gammaproteobacteria</taxon>
        <taxon>Legionellales</taxon>
        <taxon>Legionellaceae</taxon>
        <taxon>Legionella</taxon>
    </lineage>
</organism>
<dbReference type="AlphaFoldDB" id="A0A378J0Q5"/>
<dbReference type="NCBIfam" id="NF045611">
    <property type="entry name" value="small_CydP"/>
    <property type="match status" value="1"/>
</dbReference>
<keyword evidence="2" id="KW-1185">Reference proteome</keyword>
<evidence type="ECO:0000313" key="2">
    <source>
        <dbReference type="Proteomes" id="UP000254677"/>
    </source>
</evidence>
<dbReference type="RefSeq" id="WP_181879319.1">
    <property type="nucleotide sequence ID" value="NZ_CAXYJE010000004.1"/>
</dbReference>
<gene>
    <name evidence="1" type="ORF">NCTC13292_00882</name>
</gene>
<dbReference type="Proteomes" id="UP000254677">
    <property type="component" value="Unassembled WGS sequence"/>
</dbReference>